<evidence type="ECO:0000313" key="3">
    <source>
        <dbReference type="EMBL" id="OAE35793.1"/>
    </source>
</evidence>
<proteinExistence type="predicted"/>
<gene>
    <name evidence="3" type="ORF">AXG93_2138s1000</name>
    <name evidence="2" type="ORF">Mp_5g22010</name>
</gene>
<organism evidence="3 4">
    <name type="scientific">Marchantia polymorpha subsp. ruderalis</name>
    <dbReference type="NCBI Taxonomy" id="1480154"/>
    <lineage>
        <taxon>Eukaryota</taxon>
        <taxon>Viridiplantae</taxon>
        <taxon>Streptophyta</taxon>
        <taxon>Embryophyta</taxon>
        <taxon>Marchantiophyta</taxon>
        <taxon>Marchantiopsida</taxon>
        <taxon>Marchantiidae</taxon>
        <taxon>Marchantiales</taxon>
        <taxon>Marchantiaceae</taxon>
        <taxon>Marchantia</taxon>
    </lineage>
</organism>
<evidence type="ECO:0000313" key="4">
    <source>
        <dbReference type="Proteomes" id="UP000077202"/>
    </source>
</evidence>
<accession>A0A176WTC0</accession>
<dbReference type="Proteomes" id="UP001162541">
    <property type="component" value="Chromosome 5"/>
</dbReference>
<evidence type="ECO:0000313" key="2">
    <source>
        <dbReference type="EMBL" id="BBN12676.1"/>
    </source>
</evidence>
<feature type="transmembrane region" description="Helical" evidence="1">
    <location>
        <begin position="33"/>
        <end position="50"/>
    </location>
</feature>
<name>A0A176WTC0_MARPO</name>
<dbReference type="Proteomes" id="UP000077202">
    <property type="component" value="Unassembled WGS sequence"/>
</dbReference>
<protein>
    <submittedName>
        <fullName evidence="3">Uncharacterized protein</fullName>
    </submittedName>
</protein>
<dbReference type="EMBL" id="AP019870">
    <property type="protein sequence ID" value="BBN12676.1"/>
    <property type="molecule type" value="Genomic_DNA"/>
</dbReference>
<evidence type="ECO:0000256" key="1">
    <source>
        <dbReference type="SAM" id="Phobius"/>
    </source>
</evidence>
<dbReference type="EMBL" id="LVLJ01000062">
    <property type="protein sequence ID" value="OAE35793.1"/>
    <property type="molecule type" value="Genomic_DNA"/>
</dbReference>
<dbReference type="AlphaFoldDB" id="A0A176WTC0"/>
<reference evidence="3 4" key="1">
    <citation type="submission" date="2016-03" db="EMBL/GenBank/DDBJ databases">
        <title>Mechanisms controlling the formation of the plant cell surface in tip-growing cells are functionally conserved among land plants.</title>
        <authorList>
            <person name="Honkanen S."/>
            <person name="Jones V.A."/>
            <person name="Morieri G."/>
            <person name="Champion C."/>
            <person name="Hetherington A.J."/>
            <person name="Kelly S."/>
            <person name="Saint-Marcoux D."/>
            <person name="Proust H."/>
            <person name="Prescott H."/>
            <person name="Dolan L."/>
        </authorList>
    </citation>
    <scope>NUCLEOTIDE SEQUENCE [LARGE SCALE GENOMIC DNA]</scope>
    <source>
        <strain evidence="4">cv. Tak-1 and cv. Tak-2</strain>
        <tissue evidence="3">Whole gametophyte</tissue>
    </source>
</reference>
<keyword evidence="1" id="KW-0812">Transmembrane</keyword>
<keyword evidence="1" id="KW-0472">Membrane</keyword>
<keyword evidence="1" id="KW-1133">Transmembrane helix</keyword>
<reference evidence="5" key="3">
    <citation type="journal article" date="2020" name="Curr. Biol.">
        <title>Chromatin organization in early land plants reveals an ancestral association between H3K27me3, transposons, and constitutive heterochromatin.</title>
        <authorList>
            <person name="Montgomery S.A."/>
            <person name="Tanizawa Y."/>
            <person name="Galik B."/>
            <person name="Wang N."/>
            <person name="Ito T."/>
            <person name="Mochizuki T."/>
            <person name="Akimcheva S."/>
            <person name="Bowman J.L."/>
            <person name="Cognat V."/>
            <person name="Marechal-Drouard L."/>
            <person name="Ekker H."/>
            <person name="Hong S.F."/>
            <person name="Kohchi T."/>
            <person name="Lin S.S."/>
            <person name="Liu L.D."/>
            <person name="Nakamura Y."/>
            <person name="Valeeva L.R."/>
            <person name="Shakirov E.V."/>
            <person name="Shippen D.E."/>
            <person name="Wei W.L."/>
            <person name="Yagura M."/>
            <person name="Yamaoka S."/>
            <person name="Yamato K.T."/>
            <person name="Liu C."/>
            <person name="Berger F."/>
        </authorList>
    </citation>
    <scope>NUCLEOTIDE SEQUENCE [LARGE SCALE GENOMIC DNA]</scope>
    <source>
        <strain evidence="5">Tak-1</strain>
    </source>
</reference>
<reference evidence="2" key="2">
    <citation type="journal article" date="2019" name="Curr. Biol.">
        <title>Chromatin organization in early land plants reveals an ancestral association between H3K27me3, transposons, and constitutive heterochromatin.</title>
        <authorList>
            <person name="Montgomery S.A."/>
            <person name="Tanizawa Y."/>
            <person name="Galik B."/>
            <person name="Wang N."/>
            <person name="Ito T."/>
            <person name="Mochizuki T."/>
            <person name="Akimcheva S."/>
            <person name="Bowman J."/>
            <person name="Cognat V."/>
            <person name="Drouard L."/>
            <person name="Ekker H."/>
            <person name="Houng S."/>
            <person name="Kohchi T."/>
            <person name="Lin S."/>
            <person name="Liu L.D."/>
            <person name="Nakamura Y."/>
            <person name="Valeeva L.R."/>
            <person name="Shakirov E.V."/>
            <person name="Shippen D.E."/>
            <person name="Wei W."/>
            <person name="Yagura M."/>
            <person name="Yamaoka S."/>
            <person name="Yamato K.T."/>
            <person name="Liu C."/>
            <person name="Berger F."/>
        </authorList>
    </citation>
    <scope>NUCLEOTIDE SEQUENCE [LARGE SCALE GENOMIC DNA]</scope>
    <source>
        <strain evidence="2">Tak-1</strain>
    </source>
</reference>
<keyword evidence="4" id="KW-1185">Reference proteome</keyword>
<evidence type="ECO:0000313" key="5">
    <source>
        <dbReference type="Proteomes" id="UP001162541"/>
    </source>
</evidence>
<sequence length="224" mass="25082">MAPSNSYHEANIYMNEFAGDRTYRHSPWTSNPILSALVFIAIGTTLVFYIQARSLTRKMRPSVAGVPVRLPATIVWGLFSLQHSQISHVHAGTVQSDGGVVHFSLGCSPGVQYDVQSFQSLRDADSSALKYQHANASLVLSEVENLGSLQQMEDLNDGMRANCDQRAVDLKYENRTCLDCQTFHIQGDQDTNKRNEIHEALARAQLEEQIISERIVFESLRVTR</sequence>